<feature type="domain" description="Helicase ATP-binding" evidence="1">
    <location>
        <begin position="1"/>
        <end position="102"/>
    </location>
</feature>
<dbReference type="SUPFAM" id="SSF52540">
    <property type="entry name" value="P-loop containing nucleoside triphosphate hydrolases"/>
    <property type="match status" value="1"/>
</dbReference>
<keyword evidence="3" id="KW-0378">Hydrolase</keyword>
<dbReference type="CDD" id="cd18799">
    <property type="entry name" value="SF2_C_EcoAI-like"/>
    <property type="match status" value="1"/>
</dbReference>
<protein>
    <submittedName>
        <fullName evidence="3">DNA or RNA helicase of superfamily II</fullName>
    </submittedName>
</protein>
<dbReference type="EMBL" id="CBWP010000006">
    <property type="protein sequence ID" value="CDL36127.1"/>
    <property type="molecule type" value="Genomic_DNA"/>
</dbReference>
<keyword evidence="3" id="KW-0547">Nucleotide-binding</keyword>
<dbReference type="GO" id="GO:0003677">
    <property type="term" value="F:DNA binding"/>
    <property type="evidence" value="ECO:0007669"/>
    <property type="project" value="InterPro"/>
</dbReference>
<evidence type="ECO:0000259" key="1">
    <source>
        <dbReference type="PROSITE" id="PS51192"/>
    </source>
</evidence>
<dbReference type="GO" id="GO:0004386">
    <property type="term" value="F:helicase activity"/>
    <property type="evidence" value="ECO:0007669"/>
    <property type="project" value="UniProtKB-KW"/>
</dbReference>
<sequence>MRWGWKPIFFAAGLKRKESHGKVVFGSVQSVARNLDAFQGEFSLLIVDECHRIGDDEESQYQQILTHLTKVNPHLRLLGLTATPFRLGKGWIYHFHYHGMVRGDEKALFRDCIYELPLRYMIKHGYLTPPERLDMPVVQYDFSRLQAQSNGLFSEADLNQELKKQQRITPHIISQIVEFAQTRKGVMIFAATVEHAKEILGLLPADDAALITGDTPGAERDVLIEEFKAQRFRYLVNVSVLTTGFDAPHVDLIAILRPTESVSLYQQIVGRGLRLAPGKTDCLILDYAGNPHDLYAPEVGAPKGKSDNVPVQVFCPACGFANTFWGKTTSDGTLIEHFGRRCQGWFEDDDGHREQCDFRFRFKNCPQCNAENDIAARRCRECDTVLVDPDDMLKAALRLKDALVLRCSGMALQNGQDEKGEWLKITYYDEDGADVSERFRLHTPAQRTAFEQLFIRPHTRTPGIPLRWITAADILAQQALLRHPDFVVARMKGQYWQVREKVFDYEGRFRRAHELRG</sequence>
<dbReference type="GO" id="GO:0016787">
    <property type="term" value="F:hydrolase activity"/>
    <property type="evidence" value="ECO:0007669"/>
    <property type="project" value="InterPro"/>
</dbReference>
<dbReference type="PROSITE" id="PS51192">
    <property type="entry name" value="HELICASE_ATP_BIND_1"/>
    <property type="match status" value="1"/>
</dbReference>
<name>A0A7G2IGQ8_CITFR</name>
<keyword evidence="3" id="KW-0067">ATP-binding</keyword>
<dbReference type="Pfam" id="PF00271">
    <property type="entry name" value="Helicase_C"/>
    <property type="match status" value="1"/>
</dbReference>
<dbReference type="Proteomes" id="UP000019194">
    <property type="component" value="Unassembled WGS sequence"/>
</dbReference>
<keyword evidence="3" id="KW-0347">Helicase</keyword>
<dbReference type="GO" id="GO:0005524">
    <property type="term" value="F:ATP binding"/>
    <property type="evidence" value="ECO:0007669"/>
    <property type="project" value="InterPro"/>
</dbReference>
<organism evidence="3 4">
    <name type="scientific">Citrobacter freundii</name>
    <dbReference type="NCBI Taxonomy" id="546"/>
    <lineage>
        <taxon>Bacteria</taxon>
        <taxon>Pseudomonadati</taxon>
        <taxon>Pseudomonadota</taxon>
        <taxon>Gammaproteobacteria</taxon>
        <taxon>Enterobacterales</taxon>
        <taxon>Enterobacteriaceae</taxon>
        <taxon>Citrobacter</taxon>
        <taxon>Citrobacter freundii complex</taxon>
    </lineage>
</organism>
<dbReference type="SMART" id="SM00490">
    <property type="entry name" value="HELICc"/>
    <property type="match status" value="1"/>
</dbReference>
<comment type="caution">
    <text evidence="3">The sequence shown here is derived from an EMBL/GenBank/DDBJ whole genome shotgun (WGS) entry which is preliminary data.</text>
</comment>
<evidence type="ECO:0000313" key="4">
    <source>
        <dbReference type="Proteomes" id="UP000019194"/>
    </source>
</evidence>
<proteinExistence type="predicted"/>
<reference evidence="3 4" key="1">
    <citation type="submission" date="2013-10" db="EMBL/GenBank/DDBJ databases">
        <title>Antibiotic resistance diversity of beta-lactamase producers in the General Hospital Vienna.</title>
        <authorList>
            <person name="Barisic I."/>
            <person name="Mitteregger D."/>
            <person name="Hirschl A.M."/>
            <person name="Noehammer C."/>
            <person name="Wiesinger-Mayr H."/>
        </authorList>
    </citation>
    <scope>NUCLEOTIDE SEQUENCE [LARGE SCALE GENOMIC DNA]</scope>
    <source>
        <strain evidence="3 4">ISC11</strain>
    </source>
</reference>
<evidence type="ECO:0000259" key="2">
    <source>
        <dbReference type="PROSITE" id="PS51194"/>
    </source>
</evidence>
<dbReference type="Pfam" id="PF04851">
    <property type="entry name" value="ResIII"/>
    <property type="match status" value="1"/>
</dbReference>
<dbReference type="InterPro" id="IPR001650">
    <property type="entry name" value="Helicase_C-like"/>
</dbReference>
<dbReference type="SUPFAM" id="SSF57829">
    <property type="entry name" value="Zn-binding ribosomal proteins"/>
    <property type="match status" value="1"/>
</dbReference>
<dbReference type="GO" id="GO:0005829">
    <property type="term" value="C:cytosol"/>
    <property type="evidence" value="ECO:0007669"/>
    <property type="project" value="TreeGrafter"/>
</dbReference>
<dbReference type="PROSITE" id="PS51194">
    <property type="entry name" value="HELICASE_CTER"/>
    <property type="match status" value="1"/>
</dbReference>
<dbReference type="InterPro" id="IPR011332">
    <property type="entry name" value="Ribosomal_zn-bd"/>
</dbReference>
<dbReference type="PANTHER" id="PTHR47396">
    <property type="entry name" value="TYPE I RESTRICTION ENZYME ECOKI R PROTEIN"/>
    <property type="match status" value="1"/>
</dbReference>
<dbReference type="PANTHER" id="PTHR47396:SF1">
    <property type="entry name" value="ATP-DEPENDENT HELICASE IRC3-RELATED"/>
    <property type="match status" value="1"/>
</dbReference>
<dbReference type="InterPro" id="IPR027417">
    <property type="entry name" value="P-loop_NTPase"/>
</dbReference>
<dbReference type="Gene3D" id="3.40.50.300">
    <property type="entry name" value="P-loop containing nucleotide triphosphate hydrolases"/>
    <property type="match status" value="2"/>
</dbReference>
<dbReference type="GO" id="GO:0006412">
    <property type="term" value="P:translation"/>
    <property type="evidence" value="ECO:0007669"/>
    <property type="project" value="InterPro"/>
</dbReference>
<evidence type="ECO:0000313" key="3">
    <source>
        <dbReference type="EMBL" id="CDL36127.1"/>
    </source>
</evidence>
<dbReference type="InterPro" id="IPR050742">
    <property type="entry name" value="Helicase_Restrict-Modif_Enz"/>
</dbReference>
<dbReference type="InterPro" id="IPR014001">
    <property type="entry name" value="Helicase_ATP-bd"/>
</dbReference>
<accession>A0A7G2IGQ8</accession>
<dbReference type="FunFam" id="3.40.50.300:FF:000859">
    <property type="entry name" value="ATP-dependent RNA helicase"/>
    <property type="match status" value="1"/>
</dbReference>
<dbReference type="AlphaFoldDB" id="A0A7G2IGQ8"/>
<feature type="domain" description="Helicase C-terminal" evidence="2">
    <location>
        <begin position="172"/>
        <end position="317"/>
    </location>
</feature>
<dbReference type="InterPro" id="IPR006935">
    <property type="entry name" value="Helicase/UvrB_N"/>
</dbReference>